<keyword evidence="1" id="KW-0175">Coiled coil</keyword>
<evidence type="ECO:0000256" key="1">
    <source>
        <dbReference type="SAM" id="Coils"/>
    </source>
</evidence>
<feature type="coiled-coil region" evidence="1">
    <location>
        <begin position="52"/>
        <end position="86"/>
    </location>
</feature>
<comment type="caution">
    <text evidence="2">The sequence shown here is derived from an EMBL/GenBank/DDBJ whole genome shotgun (WGS) entry which is preliminary data.</text>
</comment>
<name>A0ABR1ER09_NECAM</name>
<organism evidence="2 3">
    <name type="scientific">Necator americanus</name>
    <name type="common">Human hookworm</name>
    <dbReference type="NCBI Taxonomy" id="51031"/>
    <lineage>
        <taxon>Eukaryota</taxon>
        <taxon>Metazoa</taxon>
        <taxon>Ecdysozoa</taxon>
        <taxon>Nematoda</taxon>
        <taxon>Chromadorea</taxon>
        <taxon>Rhabditida</taxon>
        <taxon>Rhabditina</taxon>
        <taxon>Rhabditomorpha</taxon>
        <taxon>Strongyloidea</taxon>
        <taxon>Ancylostomatidae</taxon>
        <taxon>Bunostominae</taxon>
        <taxon>Necator</taxon>
    </lineage>
</organism>
<protein>
    <submittedName>
        <fullName evidence="2">Uncharacterized protein</fullName>
    </submittedName>
</protein>
<reference evidence="2 3" key="1">
    <citation type="submission" date="2023-08" db="EMBL/GenBank/DDBJ databases">
        <title>A Necator americanus chromosomal reference genome.</title>
        <authorList>
            <person name="Ilik V."/>
            <person name="Petrzelkova K.J."/>
            <person name="Pardy F."/>
            <person name="Fuh T."/>
            <person name="Niatou-Singa F.S."/>
            <person name="Gouil Q."/>
            <person name="Baker L."/>
            <person name="Ritchie M.E."/>
            <person name="Jex A.R."/>
            <person name="Gazzola D."/>
            <person name="Li H."/>
            <person name="Toshio Fujiwara R."/>
            <person name="Zhan B."/>
            <person name="Aroian R.V."/>
            <person name="Pafco B."/>
            <person name="Schwarz E.M."/>
        </authorList>
    </citation>
    <scope>NUCLEOTIDE SEQUENCE [LARGE SCALE GENOMIC DNA]</scope>
    <source>
        <strain evidence="2 3">Aroian</strain>
        <tissue evidence="2">Whole animal</tissue>
    </source>
</reference>
<evidence type="ECO:0000313" key="2">
    <source>
        <dbReference type="EMBL" id="KAK6765068.1"/>
    </source>
</evidence>
<dbReference type="EMBL" id="JAVFWL010000006">
    <property type="protein sequence ID" value="KAK6765068.1"/>
    <property type="molecule type" value="Genomic_DNA"/>
</dbReference>
<keyword evidence="3" id="KW-1185">Reference proteome</keyword>
<sequence>MSYKLVIPKRLLTYYSNKLETILTRFKEDGLESVNLSGTEGDPLPSFIRDSLQRLEDGAGAIEAAISKTERQLQDYATELANLTEDEPKDNNEFEVYSTKAQESLTLAFDYMLQLQVRIQAFRSYASNPQVPQNLPSRSSDANIVNESAFSPKQLELLALPIPKFSGNIWE</sequence>
<gene>
    <name evidence="2" type="primary">Necator_chrX.g25288</name>
    <name evidence="2" type="ORF">RB195_025122</name>
</gene>
<dbReference type="Proteomes" id="UP001303046">
    <property type="component" value="Unassembled WGS sequence"/>
</dbReference>
<accession>A0ABR1ER09</accession>
<evidence type="ECO:0000313" key="3">
    <source>
        <dbReference type="Proteomes" id="UP001303046"/>
    </source>
</evidence>
<proteinExistence type="predicted"/>